<evidence type="ECO:0008006" key="4">
    <source>
        <dbReference type="Google" id="ProtNLM"/>
    </source>
</evidence>
<dbReference type="EMBL" id="JAROCY010000020">
    <property type="protein sequence ID" value="MDF8335023.1"/>
    <property type="molecule type" value="Genomic_DNA"/>
</dbReference>
<accession>A0ABT6CM84</accession>
<feature type="chain" id="PRO_5045054148" description="Outer membrane assembly lipoprotein YfiO" evidence="1">
    <location>
        <begin position="24"/>
        <end position="697"/>
    </location>
</feature>
<sequence length="697" mass="75155">MRRVGWKWVVGAGLLASSSVALACSDIGCEMSWNLFSGSYSCANRIAIGPGNDSRVNLFLLASDSAGQGLAATSYPKAEWEEEGFGQVFLDWQMLQNAIAPLPDDAERGYSGVMSRCDHLDAGAVAFNEALGAAKGLPAEEKAALIATRGSIGQSCKSDAVPVQWPTAIKSSAGWAFLGYLRASDAFYADNWDEARNGFSALRGAKEPWVAETAAYMLVRTEMAASQNKALDEYGYYTGLKGIDQAAVARAAQALGDYRKAYPQGRYAASAAGFERRVLWLAGNFDALGRQYESMLTARPVQDAQGLELVQEIDNKFLFNPDIEKPHGGGPMVLAAADLVAMRTVIDESGEVFEKPSLTAEDLASQQLAFATRPDLYAFVQANHAFYVAKDYRRVLALLPDDSHRPSYTPLAFSRQVLRGQALAALGDRNEAGFWRDLLNGATGLWQRPMVELGLTLNYERHGRLAEVFAAGSPVTRFELRDILLTHSAGAGLLRQVAGGGASAKERDRALYLLLYKQLSRGLYGDFLGDLAKVPTDAPWPAGEGTEAAQAALFSKGKVSDGFACGALGSTARTLASNAADPRALLCLGEFWRLNGYDGPQEQDRNPPAADLGGAVQEFAGAPLTRGAIYARVLASKSAGGEERAYALYRSVMCYAPSGYDGCGGTEVSVAQRKAWFNQLKAQFPKSPWAKKLRYYW</sequence>
<proteinExistence type="predicted"/>
<dbReference type="RefSeq" id="WP_277279802.1">
    <property type="nucleotide sequence ID" value="NZ_JAROCY010000020.1"/>
</dbReference>
<evidence type="ECO:0000256" key="1">
    <source>
        <dbReference type="SAM" id="SignalP"/>
    </source>
</evidence>
<gene>
    <name evidence="2" type="ORF">POM99_17585</name>
</gene>
<keyword evidence="1" id="KW-0732">Signal</keyword>
<evidence type="ECO:0000313" key="2">
    <source>
        <dbReference type="EMBL" id="MDF8335023.1"/>
    </source>
</evidence>
<name>A0ABT6CM84_9SPHN</name>
<evidence type="ECO:0000313" key="3">
    <source>
        <dbReference type="Proteomes" id="UP001222770"/>
    </source>
</evidence>
<organism evidence="2 3">
    <name type="scientific">Novosphingobium cyanobacteriorum</name>
    <dbReference type="NCBI Taxonomy" id="3024215"/>
    <lineage>
        <taxon>Bacteria</taxon>
        <taxon>Pseudomonadati</taxon>
        <taxon>Pseudomonadota</taxon>
        <taxon>Alphaproteobacteria</taxon>
        <taxon>Sphingomonadales</taxon>
        <taxon>Sphingomonadaceae</taxon>
        <taxon>Novosphingobium</taxon>
    </lineage>
</organism>
<protein>
    <recommendedName>
        <fullName evidence="4">Outer membrane assembly lipoprotein YfiO</fullName>
    </recommendedName>
</protein>
<feature type="signal peptide" evidence="1">
    <location>
        <begin position="1"/>
        <end position="23"/>
    </location>
</feature>
<dbReference type="Proteomes" id="UP001222770">
    <property type="component" value="Unassembled WGS sequence"/>
</dbReference>
<dbReference type="PROSITE" id="PS51257">
    <property type="entry name" value="PROKAR_LIPOPROTEIN"/>
    <property type="match status" value="1"/>
</dbReference>
<reference evidence="2 3" key="1">
    <citation type="submission" date="2023-03" db="EMBL/GenBank/DDBJ databases">
        <title>Novosphingobium cyanobacteriorum sp. nov., isolated from a eutrophic reservoir during the Microcystis bloom period.</title>
        <authorList>
            <person name="Kang M."/>
            <person name="Le V."/>
            <person name="Ko S.-R."/>
            <person name="Lee S.-A."/>
            <person name="Ahn C.-Y."/>
        </authorList>
    </citation>
    <scope>NUCLEOTIDE SEQUENCE [LARGE SCALE GENOMIC DNA]</scope>
    <source>
        <strain evidence="2 3">HBC54</strain>
    </source>
</reference>
<keyword evidence="3" id="KW-1185">Reference proteome</keyword>
<comment type="caution">
    <text evidence="2">The sequence shown here is derived from an EMBL/GenBank/DDBJ whole genome shotgun (WGS) entry which is preliminary data.</text>
</comment>